<dbReference type="SUPFAM" id="SSF49464">
    <property type="entry name" value="Carboxypeptidase regulatory domain-like"/>
    <property type="match status" value="1"/>
</dbReference>
<accession>A0A4Q9Z190</accession>
<dbReference type="InterPro" id="IPR008969">
    <property type="entry name" value="CarboxyPept-like_regulatory"/>
</dbReference>
<protein>
    <recommendedName>
        <fullName evidence="4">Carboxypeptidase-like regulatory domain-containing protein</fullName>
    </recommendedName>
</protein>
<dbReference type="EMBL" id="SJPE01000011">
    <property type="protein sequence ID" value="TBX67513.1"/>
    <property type="molecule type" value="Genomic_DNA"/>
</dbReference>
<gene>
    <name evidence="2" type="ORF">EZL74_09590</name>
</gene>
<proteinExistence type="predicted"/>
<comment type="caution">
    <text evidence="2">The sequence shown here is derived from an EMBL/GenBank/DDBJ whole genome shotgun (WGS) entry which is preliminary data.</text>
</comment>
<dbReference type="Proteomes" id="UP000293300">
    <property type="component" value="Unassembled WGS sequence"/>
</dbReference>
<keyword evidence="1" id="KW-0732">Signal</keyword>
<evidence type="ECO:0000313" key="2">
    <source>
        <dbReference type="EMBL" id="TBX67513.1"/>
    </source>
</evidence>
<name>A0A4Q9Z190_9FLAO</name>
<evidence type="ECO:0000256" key="1">
    <source>
        <dbReference type="SAM" id="SignalP"/>
    </source>
</evidence>
<dbReference type="AlphaFoldDB" id="A0A4Q9Z190"/>
<dbReference type="RefSeq" id="WP_131476391.1">
    <property type="nucleotide sequence ID" value="NZ_SJPE01000011.1"/>
</dbReference>
<sequence>MKRTVLLFFSLFFSFTVLAQNGEKSITLKDAETNLPIEDATIYVLKTKQTFLSNSEGNVTFLLTGSSNIQVTHSSYIGVTVRSSALVKTDNVIYLKSNVNDLDEIIVTKQHPQKILKTLVGNSVKKLTVPARLKVYSREFFKMNGDYTYYNDGLMNFQLFGHDKNFKSDILVEQNRSFGLINEEITSDVLGYNLNDIMQNYYNFKYLDPILEPNAKKKYDFIIKGYTTNSDYNVMLVTPVDTDGELRDDFKIIYDSKKKIIVEVSSAISPLSFANVKEKTSVGSKNIYKSIFKTIYRIENENYYLVSSKEEIGFERIEKNKKTEIEVRNYFVTTSFSNHNFSYKDSEVFKDKTLYNKKNVILSSYWDVSGLTATDEEQQIVLKMADRQ</sequence>
<evidence type="ECO:0000313" key="3">
    <source>
        <dbReference type="Proteomes" id="UP000293300"/>
    </source>
</evidence>
<reference evidence="2 3" key="1">
    <citation type="submission" date="2019-02" db="EMBL/GenBank/DDBJ databases">
        <title>Flavobacterium sp. RD-2-33 isolated from forest soil.</title>
        <authorList>
            <person name="Chaudhary D.K."/>
        </authorList>
    </citation>
    <scope>NUCLEOTIDE SEQUENCE [LARGE SCALE GENOMIC DNA]</scope>
    <source>
        <strain evidence="2 3">RD-2-33</strain>
    </source>
</reference>
<keyword evidence="3" id="KW-1185">Reference proteome</keyword>
<organism evidence="2 3">
    <name type="scientific">Flavobacterium silvisoli</name>
    <dbReference type="NCBI Taxonomy" id="2529433"/>
    <lineage>
        <taxon>Bacteria</taxon>
        <taxon>Pseudomonadati</taxon>
        <taxon>Bacteroidota</taxon>
        <taxon>Flavobacteriia</taxon>
        <taxon>Flavobacteriales</taxon>
        <taxon>Flavobacteriaceae</taxon>
        <taxon>Flavobacterium</taxon>
    </lineage>
</organism>
<evidence type="ECO:0008006" key="4">
    <source>
        <dbReference type="Google" id="ProtNLM"/>
    </source>
</evidence>
<feature type="signal peptide" evidence="1">
    <location>
        <begin position="1"/>
        <end position="19"/>
    </location>
</feature>
<feature type="chain" id="PRO_5020990916" description="Carboxypeptidase-like regulatory domain-containing protein" evidence="1">
    <location>
        <begin position="20"/>
        <end position="388"/>
    </location>
</feature>
<dbReference type="OrthoDB" id="1307311at2"/>